<evidence type="ECO:0000313" key="3">
    <source>
        <dbReference type="Proteomes" id="UP001283341"/>
    </source>
</evidence>
<comment type="caution">
    <text evidence="2">The sequence shown here is derived from an EMBL/GenBank/DDBJ whole genome shotgun (WGS) entry which is preliminary data.</text>
</comment>
<reference evidence="2" key="2">
    <citation type="submission" date="2023-06" db="EMBL/GenBank/DDBJ databases">
        <authorList>
            <consortium name="Lawrence Berkeley National Laboratory"/>
            <person name="Haridas S."/>
            <person name="Hensen N."/>
            <person name="Bonometti L."/>
            <person name="Westerberg I."/>
            <person name="Brannstrom I.O."/>
            <person name="Guillou S."/>
            <person name="Cros-Aarteil S."/>
            <person name="Calhoun S."/>
            <person name="Kuo A."/>
            <person name="Mondo S."/>
            <person name="Pangilinan J."/>
            <person name="Riley R."/>
            <person name="Labutti K."/>
            <person name="Andreopoulos B."/>
            <person name="Lipzen A."/>
            <person name="Chen C."/>
            <person name="Yanf M."/>
            <person name="Daum C."/>
            <person name="Ng V."/>
            <person name="Clum A."/>
            <person name="Steindorff A."/>
            <person name="Ohm R."/>
            <person name="Martin F."/>
            <person name="Silar P."/>
            <person name="Natvig D."/>
            <person name="Lalanne C."/>
            <person name="Gautier V."/>
            <person name="Ament-Velasquez S.L."/>
            <person name="Kruys A."/>
            <person name="Hutchinson M.I."/>
            <person name="Powell A.J."/>
            <person name="Barry K."/>
            <person name="Miller A.N."/>
            <person name="Grigoriev I.V."/>
            <person name="Debuchy R."/>
            <person name="Gladieux P."/>
            <person name="Thoren M.H."/>
            <person name="Johannesson H."/>
        </authorList>
    </citation>
    <scope>NUCLEOTIDE SEQUENCE</scope>
    <source>
        <strain evidence="2">CBS 118394</strain>
    </source>
</reference>
<reference evidence="2" key="1">
    <citation type="journal article" date="2023" name="Mol. Phylogenet. Evol.">
        <title>Genome-scale phylogeny and comparative genomics of the fungal order Sordariales.</title>
        <authorList>
            <person name="Hensen N."/>
            <person name="Bonometti L."/>
            <person name="Westerberg I."/>
            <person name="Brannstrom I.O."/>
            <person name="Guillou S."/>
            <person name="Cros-Aarteil S."/>
            <person name="Calhoun S."/>
            <person name="Haridas S."/>
            <person name="Kuo A."/>
            <person name="Mondo S."/>
            <person name="Pangilinan J."/>
            <person name="Riley R."/>
            <person name="LaButti K."/>
            <person name="Andreopoulos B."/>
            <person name="Lipzen A."/>
            <person name="Chen C."/>
            <person name="Yan M."/>
            <person name="Daum C."/>
            <person name="Ng V."/>
            <person name="Clum A."/>
            <person name="Steindorff A."/>
            <person name="Ohm R.A."/>
            <person name="Martin F."/>
            <person name="Silar P."/>
            <person name="Natvig D.O."/>
            <person name="Lalanne C."/>
            <person name="Gautier V."/>
            <person name="Ament-Velasquez S.L."/>
            <person name="Kruys A."/>
            <person name="Hutchinson M.I."/>
            <person name="Powell A.J."/>
            <person name="Barry K."/>
            <person name="Miller A.N."/>
            <person name="Grigoriev I.V."/>
            <person name="Debuchy R."/>
            <person name="Gladieux P."/>
            <person name="Hiltunen Thoren M."/>
            <person name="Johannesson H."/>
        </authorList>
    </citation>
    <scope>NUCLEOTIDE SEQUENCE</scope>
    <source>
        <strain evidence="2">CBS 118394</strain>
    </source>
</reference>
<evidence type="ECO:0000313" key="2">
    <source>
        <dbReference type="EMBL" id="KAK3314508.1"/>
    </source>
</evidence>
<keyword evidence="3" id="KW-1185">Reference proteome</keyword>
<dbReference type="InterPro" id="IPR012340">
    <property type="entry name" value="NA-bd_OB-fold"/>
</dbReference>
<feature type="region of interest" description="Disordered" evidence="1">
    <location>
        <begin position="175"/>
        <end position="194"/>
    </location>
</feature>
<dbReference type="Gene3D" id="2.40.50.140">
    <property type="entry name" value="Nucleic acid-binding proteins"/>
    <property type="match status" value="1"/>
</dbReference>
<evidence type="ECO:0000256" key="1">
    <source>
        <dbReference type="SAM" id="MobiDB-lite"/>
    </source>
</evidence>
<dbReference type="Proteomes" id="UP001283341">
    <property type="component" value="Unassembled WGS sequence"/>
</dbReference>
<feature type="region of interest" description="Disordered" evidence="1">
    <location>
        <begin position="30"/>
        <end position="53"/>
    </location>
</feature>
<name>A0AAE0M0M1_9PEZI</name>
<gene>
    <name evidence="2" type="ORF">B0H66DRAFT_563064</name>
</gene>
<sequence>MFPIAAAHHDATSPRRPITLSSIAKELGHIQDKEEEDDEPVEGPDGVVTLRGKSNPPLEPIPLVRDILRTKYCIPGSVFLVESIEKIPILSSKDTERPRTVNGLLDPHAPKLRRAKRRMIRLLLGDGELCIQALLKPQMHFLVNNGKVYEGCYVRVDKFELRWFDMEGEEEVVRRGDVEDDRTSDPAAAAPEKQKKLTGDAAKIWYLLVGDITAVGWNKVYMEMLEAEDRVAEQAKATAAAAQPVPRTRTLGQVKGDGGKVLSVNQLGKAIAVQNPVSADKMDKVLSENQFGKVVAVRKPVPVHQSDKVMSVNQLGKAVAVQNPVSVHKTDQVLSEKQLGKTIQQPVPDKAKPAPAAAEENFDDLDYISDSGDDLFESLLVSAGKATERLVAGNNDPLQELQAAVIEQNQKAKSSPWVANDLSTPLKLTPLRSIPNLPYKQNWMTNVLAVVASLSDVEPSHLPPYRQRTARLADPSTSKRVLLNVFLDPDQFSPAVGSVVLLVGVKNHRFDGGCLKKYASDKPKNGTSWWLENPEALGWCVDVVVRLRSWWQQQQQNMQ</sequence>
<proteinExistence type="predicted"/>
<feature type="compositionally biased region" description="Acidic residues" evidence="1">
    <location>
        <begin position="33"/>
        <end position="42"/>
    </location>
</feature>
<accession>A0AAE0M0M1</accession>
<protein>
    <submittedName>
        <fullName evidence="2">Uncharacterized protein</fullName>
    </submittedName>
</protein>
<organism evidence="2 3">
    <name type="scientific">Apodospora peruviana</name>
    <dbReference type="NCBI Taxonomy" id="516989"/>
    <lineage>
        <taxon>Eukaryota</taxon>
        <taxon>Fungi</taxon>
        <taxon>Dikarya</taxon>
        <taxon>Ascomycota</taxon>
        <taxon>Pezizomycotina</taxon>
        <taxon>Sordariomycetes</taxon>
        <taxon>Sordariomycetidae</taxon>
        <taxon>Sordariales</taxon>
        <taxon>Lasiosphaeriaceae</taxon>
        <taxon>Apodospora</taxon>
    </lineage>
</organism>
<dbReference type="EMBL" id="JAUEDM010000006">
    <property type="protein sequence ID" value="KAK3314508.1"/>
    <property type="molecule type" value="Genomic_DNA"/>
</dbReference>
<feature type="compositionally biased region" description="Basic and acidic residues" evidence="1">
    <location>
        <begin position="175"/>
        <end position="184"/>
    </location>
</feature>
<dbReference type="AlphaFoldDB" id="A0AAE0M0M1"/>